<organism evidence="1 2">
    <name type="scientific">Thermoproteota archaeon</name>
    <dbReference type="NCBI Taxonomy" id="2056631"/>
    <lineage>
        <taxon>Archaea</taxon>
        <taxon>Thermoproteota</taxon>
    </lineage>
</organism>
<gene>
    <name evidence="1" type="ORF">DRJ33_08815</name>
</gene>
<protein>
    <submittedName>
        <fullName evidence="1">Uncharacterized protein</fullName>
    </submittedName>
</protein>
<reference evidence="1 2" key="1">
    <citation type="submission" date="2018-06" db="EMBL/GenBank/DDBJ databases">
        <title>Extensive metabolic versatility and redundancy in microbially diverse, dynamic hydrothermal sediments.</title>
        <authorList>
            <person name="Dombrowski N."/>
            <person name="Teske A."/>
            <person name="Baker B.J."/>
        </authorList>
    </citation>
    <scope>NUCLEOTIDE SEQUENCE [LARGE SCALE GENOMIC DNA]</scope>
    <source>
        <strain evidence="1">B34_G17</strain>
    </source>
</reference>
<dbReference type="AlphaFoldDB" id="A0A497ENM1"/>
<comment type="caution">
    <text evidence="1">The sequence shown here is derived from an EMBL/GenBank/DDBJ whole genome shotgun (WGS) entry which is preliminary data.</text>
</comment>
<dbReference type="EMBL" id="QMQX01000242">
    <property type="protein sequence ID" value="RLE48662.1"/>
    <property type="molecule type" value="Genomic_DNA"/>
</dbReference>
<dbReference type="Proteomes" id="UP000272051">
    <property type="component" value="Unassembled WGS sequence"/>
</dbReference>
<evidence type="ECO:0000313" key="2">
    <source>
        <dbReference type="Proteomes" id="UP000272051"/>
    </source>
</evidence>
<proteinExistence type="predicted"/>
<sequence>MGLHVLYVVALCAVSACEDFDEKLRSGNVVVVCPSLEDPTLIKEKVCNKLTQPKDGFKAVDLSVRELPCCQALISIVSEALRDLVGEESEKNIIPIYVRDVEPHLMEKVDAEL</sequence>
<evidence type="ECO:0000313" key="1">
    <source>
        <dbReference type="EMBL" id="RLE48662.1"/>
    </source>
</evidence>
<accession>A0A497ENM1</accession>
<name>A0A497ENM1_9CREN</name>